<dbReference type="AlphaFoldDB" id="A0A177BT70"/>
<organism evidence="1 2">
    <name type="scientific">Paraphaeosphaeria sporulosa</name>
    <dbReference type="NCBI Taxonomy" id="1460663"/>
    <lineage>
        <taxon>Eukaryota</taxon>
        <taxon>Fungi</taxon>
        <taxon>Dikarya</taxon>
        <taxon>Ascomycota</taxon>
        <taxon>Pezizomycotina</taxon>
        <taxon>Dothideomycetes</taxon>
        <taxon>Pleosporomycetidae</taxon>
        <taxon>Pleosporales</taxon>
        <taxon>Massarineae</taxon>
        <taxon>Didymosphaeriaceae</taxon>
        <taxon>Paraphaeosphaeria</taxon>
    </lineage>
</organism>
<protein>
    <submittedName>
        <fullName evidence="1">Uncharacterized protein</fullName>
    </submittedName>
</protein>
<dbReference type="RefSeq" id="XP_018028968.1">
    <property type="nucleotide sequence ID" value="XM_018183817.1"/>
</dbReference>
<dbReference type="OrthoDB" id="2520703at2759"/>
<keyword evidence="2" id="KW-1185">Reference proteome</keyword>
<gene>
    <name evidence="1" type="ORF">CC84DRAFT_1234383</name>
</gene>
<proteinExistence type="predicted"/>
<dbReference type="GeneID" id="28767303"/>
<name>A0A177BT70_9PLEO</name>
<evidence type="ECO:0000313" key="1">
    <source>
        <dbReference type="EMBL" id="OAF98602.1"/>
    </source>
</evidence>
<accession>A0A177BT70</accession>
<evidence type="ECO:0000313" key="2">
    <source>
        <dbReference type="Proteomes" id="UP000077069"/>
    </source>
</evidence>
<dbReference type="EMBL" id="KV441566">
    <property type="protein sequence ID" value="OAF98602.1"/>
    <property type="molecule type" value="Genomic_DNA"/>
</dbReference>
<dbReference type="Proteomes" id="UP000077069">
    <property type="component" value="Unassembled WGS sequence"/>
</dbReference>
<sequence length="537" mass="62312">MRLDQIPVDVLNLIFSNLCYHCQRPGNFVNADEYDTVEDKRSLARLCRTSKAICTVVQPILYHYYATGNVRKAGTPYRGHWGKNDVEVWDSNFLPQFLRTIIARPDLAERVKSLQIILGRERVSENPPEATHPDLTETMSLLLNMAKERHLLPWRLRKDNLKRYSADTSLNLEELFLVVLQCTINVHTLLLAWPYGFREYLETLNETNWTLPPLLTFPSLRTLGVIRGSHDFWLRERGHFFNAAFNVDTLYICDGGGWSTDDHHNDIMIYPVARTSDAHLDCEQLGLLRLRKLSLNSRTPTDFMDLMFALTNGIEELEVEQNEKFPGIEDLTYYWTTWESYSDSFDEALQVWSKTLKRLCLSYIQPSKFEEIDRDRQWDPEDEYEYRPNQLNYDSISSLSMFPLLVDITIDLRSIYRETDPKVPYRLVSFLPPVIERLRITYVFREITKELHQLGAQAPRDFPHLKAVVVGIPYKTETECHEGLENMKASGVDDLFESHGVSFSWTVDFMGADLRTMVPGMTIGLPLIPLPGIETRN</sequence>
<dbReference type="InParanoid" id="A0A177BT70"/>
<reference evidence="1 2" key="1">
    <citation type="submission" date="2016-05" db="EMBL/GenBank/DDBJ databases">
        <title>Comparative analysis of secretome profiles of manganese(II)-oxidizing ascomycete fungi.</title>
        <authorList>
            <consortium name="DOE Joint Genome Institute"/>
            <person name="Zeiner C.A."/>
            <person name="Purvine S.O."/>
            <person name="Zink E.M."/>
            <person name="Wu S."/>
            <person name="Pasa-Tolic L."/>
            <person name="Chaput D.L."/>
            <person name="Haridas S."/>
            <person name="Grigoriev I.V."/>
            <person name="Santelli C.M."/>
            <person name="Hansel C.M."/>
        </authorList>
    </citation>
    <scope>NUCLEOTIDE SEQUENCE [LARGE SCALE GENOMIC DNA]</scope>
    <source>
        <strain evidence="1 2">AP3s5-JAC2a</strain>
    </source>
</reference>